<dbReference type="GO" id="GO:0043565">
    <property type="term" value="F:sequence-specific DNA binding"/>
    <property type="evidence" value="ECO:0007669"/>
    <property type="project" value="InterPro"/>
</dbReference>
<protein>
    <recommendedName>
        <fullName evidence="8">DOG1 domain-containing protein</fullName>
    </recommendedName>
</protein>
<feature type="compositionally biased region" description="Basic and acidic residues" evidence="7">
    <location>
        <begin position="33"/>
        <end position="46"/>
    </location>
</feature>
<dbReference type="GO" id="GO:0005634">
    <property type="term" value="C:nucleus"/>
    <property type="evidence" value="ECO:0007669"/>
    <property type="project" value="UniProtKB-SubCell"/>
</dbReference>
<proteinExistence type="predicted"/>
<keyword evidence="5" id="KW-0804">Transcription</keyword>
<sequence>MADMSPRTDTSTDDTDDNHMLEPGQLALAAASDSDRSKDKHEDQKTLRRLAQNREAARKSRLRKKAKAYTTRTRIATSSSAGALAFDMEYARWLEEHNRQINELRSAVNAHAGDNELRGVVDKIMSHYEEIFKQKGNAAKADVFHVLSGMWKTPAERCFLWLGGFRPSELLKLLSTQLEPLTEQQLSGIANLQQSSQQAEDALSQGMEALQQSLAETLAGSLGSSGSTGNVANYMGQMAMAMGKLGTLENFLRQADNLRQQTLQQMQRILTTRQSARALLVISDYSSRLRALSSLWLARPKE</sequence>
<reference evidence="9" key="1">
    <citation type="submission" date="2015-04" db="UniProtKB">
        <authorList>
            <consortium name="EnsemblPlants"/>
        </authorList>
    </citation>
    <scope>IDENTIFICATION</scope>
    <source>
        <strain evidence="9">SL10</strain>
    </source>
</reference>
<comment type="subcellular location">
    <subcellularLocation>
        <location evidence="1">Nucleus</location>
    </subcellularLocation>
</comment>
<name>A0A0E0FK56_ORYNI</name>
<evidence type="ECO:0000313" key="9">
    <source>
        <dbReference type="EnsemblPlants" id="ONIVA01G13810.2"/>
    </source>
</evidence>
<feature type="region of interest" description="Disordered" evidence="7">
    <location>
        <begin position="1"/>
        <end position="71"/>
    </location>
</feature>
<dbReference type="InterPro" id="IPR025422">
    <property type="entry name" value="TGA_domain"/>
</dbReference>
<evidence type="ECO:0000256" key="5">
    <source>
        <dbReference type="ARBA" id="ARBA00023163"/>
    </source>
</evidence>
<dbReference type="InterPro" id="IPR004827">
    <property type="entry name" value="bZIP"/>
</dbReference>
<dbReference type="Proteomes" id="UP000006591">
    <property type="component" value="Chromosome 1"/>
</dbReference>
<dbReference type="GO" id="GO:0006351">
    <property type="term" value="P:DNA-templated transcription"/>
    <property type="evidence" value="ECO:0007669"/>
    <property type="project" value="InterPro"/>
</dbReference>
<organism evidence="9">
    <name type="scientific">Oryza nivara</name>
    <name type="common">Indian wild rice</name>
    <name type="synonym">Oryza sativa f. spontanea</name>
    <dbReference type="NCBI Taxonomy" id="4536"/>
    <lineage>
        <taxon>Eukaryota</taxon>
        <taxon>Viridiplantae</taxon>
        <taxon>Streptophyta</taxon>
        <taxon>Embryophyta</taxon>
        <taxon>Tracheophyta</taxon>
        <taxon>Spermatophyta</taxon>
        <taxon>Magnoliopsida</taxon>
        <taxon>Liliopsida</taxon>
        <taxon>Poales</taxon>
        <taxon>Poaceae</taxon>
        <taxon>BOP clade</taxon>
        <taxon>Oryzoideae</taxon>
        <taxon>Oryzeae</taxon>
        <taxon>Oryzinae</taxon>
        <taxon>Oryza</taxon>
    </lineage>
</organism>
<dbReference type="PANTHER" id="PTHR45693">
    <property type="entry name" value="TRANSCRIPTION FACTOR TGA9"/>
    <property type="match status" value="1"/>
</dbReference>
<dbReference type="PROSITE" id="PS00036">
    <property type="entry name" value="BZIP_BASIC"/>
    <property type="match status" value="1"/>
</dbReference>
<dbReference type="PROSITE" id="PS51806">
    <property type="entry name" value="DOG1"/>
    <property type="match status" value="1"/>
</dbReference>
<dbReference type="Pfam" id="PF14144">
    <property type="entry name" value="DOG1"/>
    <property type="match status" value="1"/>
</dbReference>
<evidence type="ECO:0000256" key="6">
    <source>
        <dbReference type="ARBA" id="ARBA00023242"/>
    </source>
</evidence>
<evidence type="ECO:0000256" key="7">
    <source>
        <dbReference type="SAM" id="MobiDB-lite"/>
    </source>
</evidence>
<keyword evidence="3" id="KW-0805">Transcription regulation</keyword>
<dbReference type="GO" id="GO:0006952">
    <property type="term" value="P:defense response"/>
    <property type="evidence" value="ECO:0007669"/>
    <property type="project" value="UniProtKB-KW"/>
</dbReference>
<evidence type="ECO:0000256" key="1">
    <source>
        <dbReference type="ARBA" id="ARBA00004123"/>
    </source>
</evidence>
<feature type="domain" description="DOG1" evidence="8">
    <location>
        <begin position="83"/>
        <end position="299"/>
    </location>
</feature>
<evidence type="ECO:0000256" key="2">
    <source>
        <dbReference type="ARBA" id="ARBA00022821"/>
    </source>
</evidence>
<accession>A0A0E0FK56</accession>
<keyword evidence="4" id="KW-0238">DNA-binding</keyword>
<dbReference type="GO" id="GO:0003700">
    <property type="term" value="F:DNA-binding transcription factor activity"/>
    <property type="evidence" value="ECO:0007669"/>
    <property type="project" value="InterPro"/>
</dbReference>
<evidence type="ECO:0000256" key="3">
    <source>
        <dbReference type="ARBA" id="ARBA00023015"/>
    </source>
</evidence>
<dbReference type="EnsemblPlants" id="ONIVA01G13810.2">
    <property type="protein sequence ID" value="ONIVA01G13810.2"/>
    <property type="gene ID" value="ONIVA01G13810"/>
</dbReference>
<evidence type="ECO:0000256" key="4">
    <source>
        <dbReference type="ARBA" id="ARBA00023125"/>
    </source>
</evidence>
<evidence type="ECO:0000313" key="10">
    <source>
        <dbReference type="Proteomes" id="UP000006591"/>
    </source>
</evidence>
<keyword evidence="6" id="KW-0539">Nucleus</keyword>
<keyword evidence="10" id="KW-1185">Reference proteome</keyword>
<keyword evidence="2" id="KW-0611">Plant defense</keyword>
<dbReference type="AlphaFoldDB" id="A0A0E0FK56"/>
<reference evidence="9" key="2">
    <citation type="submission" date="2018-04" db="EMBL/GenBank/DDBJ databases">
        <title>OnivRS2 (Oryza nivara Reference Sequence Version 2).</title>
        <authorList>
            <person name="Zhang J."/>
            <person name="Kudrna D."/>
            <person name="Lee S."/>
            <person name="Talag J."/>
            <person name="Rajasekar S."/>
            <person name="Welchert J."/>
            <person name="Hsing Y.-I."/>
            <person name="Wing R.A."/>
        </authorList>
    </citation>
    <scope>NUCLEOTIDE SEQUENCE [LARGE SCALE GENOMIC DNA]</scope>
</reference>
<dbReference type="PANTHER" id="PTHR45693:SF46">
    <property type="entry name" value="TRANSCRIPTION FACTOR TGA2-RELATED"/>
    <property type="match status" value="1"/>
</dbReference>
<evidence type="ECO:0000259" key="8">
    <source>
        <dbReference type="PROSITE" id="PS51806"/>
    </source>
</evidence>
<dbReference type="Gramene" id="ONIVA01G13810.2">
    <property type="protein sequence ID" value="ONIVA01G13810.2"/>
    <property type="gene ID" value="ONIVA01G13810"/>
</dbReference>